<name>A0A1X7UJT8_AMPQE</name>
<organism evidence="1">
    <name type="scientific">Amphimedon queenslandica</name>
    <name type="common">Sponge</name>
    <dbReference type="NCBI Taxonomy" id="400682"/>
    <lineage>
        <taxon>Eukaryota</taxon>
        <taxon>Metazoa</taxon>
        <taxon>Porifera</taxon>
        <taxon>Demospongiae</taxon>
        <taxon>Heteroscleromorpha</taxon>
        <taxon>Haplosclerida</taxon>
        <taxon>Niphatidae</taxon>
        <taxon>Amphimedon</taxon>
    </lineage>
</organism>
<dbReference type="AlphaFoldDB" id="A0A1X7UJT8"/>
<evidence type="ECO:0000313" key="1">
    <source>
        <dbReference type="EnsemblMetazoa" id="Aqu2.1.27721_001"/>
    </source>
</evidence>
<dbReference type="InParanoid" id="A0A1X7UJT8"/>
<accession>A0A1X7UJT8</accession>
<evidence type="ECO:0008006" key="2">
    <source>
        <dbReference type="Google" id="ProtNLM"/>
    </source>
</evidence>
<reference evidence="1" key="1">
    <citation type="submission" date="2017-05" db="UniProtKB">
        <authorList>
            <consortium name="EnsemblMetazoa"/>
        </authorList>
    </citation>
    <scope>IDENTIFICATION</scope>
</reference>
<sequence length="74" mass="8242">MFVAKHNLAFLMSDQANKLCPKMFLDSEIAKQFSCGRTKTTAVVKQALAIQFPSKIMSVASNSFFSMLMDESND</sequence>
<dbReference type="EnsemblMetazoa" id="Aqu2.1.27721_001">
    <property type="protein sequence ID" value="Aqu2.1.27721_001"/>
    <property type="gene ID" value="Aqu2.1.27721"/>
</dbReference>
<proteinExistence type="predicted"/>
<protein>
    <recommendedName>
        <fullName evidence="2">DUF4371 domain-containing protein</fullName>
    </recommendedName>
</protein>